<feature type="transmembrane region" description="Helical" evidence="1">
    <location>
        <begin position="33"/>
        <end position="48"/>
    </location>
</feature>
<evidence type="ECO:0000313" key="2">
    <source>
        <dbReference type="EMBL" id="ADC64586.1"/>
    </source>
</evidence>
<feature type="transmembrane region" description="Helical" evidence="1">
    <location>
        <begin position="60"/>
        <end position="79"/>
    </location>
</feature>
<reference evidence="2 3" key="2">
    <citation type="journal article" date="2011" name="Stand. Genomic Sci.">
        <title>Complete genome sequence of Ferroglobus placidus AEDII12DO.</title>
        <authorList>
            <person name="Anderson I."/>
            <person name="Risso C."/>
            <person name="Holmes D."/>
            <person name="Lucas S."/>
            <person name="Copeland A."/>
            <person name="Lapidus A."/>
            <person name="Cheng J.F."/>
            <person name="Bruce D."/>
            <person name="Goodwin L."/>
            <person name="Pitluck S."/>
            <person name="Saunders E."/>
            <person name="Brettin T."/>
            <person name="Detter J.C."/>
            <person name="Han C."/>
            <person name="Tapia R."/>
            <person name="Larimer F."/>
            <person name="Land M."/>
            <person name="Hauser L."/>
            <person name="Woyke T."/>
            <person name="Lovley D."/>
            <person name="Kyrpides N."/>
            <person name="Ivanova N."/>
        </authorList>
    </citation>
    <scope>NUCLEOTIDE SEQUENCE [LARGE SCALE GENOMIC DNA]</scope>
    <source>
        <strain evidence="3">DSM 10642 / AEDII12DO</strain>
    </source>
</reference>
<dbReference type="AlphaFoldDB" id="D3S2Q6"/>
<proteinExistence type="predicted"/>
<keyword evidence="1" id="KW-0472">Membrane</keyword>
<dbReference type="Proteomes" id="UP000002613">
    <property type="component" value="Chromosome"/>
</dbReference>
<name>D3S2Q6_FERPA</name>
<keyword evidence="3" id="KW-1185">Reference proteome</keyword>
<dbReference type="HOGENOM" id="CLU_1529161_0_0_2"/>
<dbReference type="EMBL" id="CP001899">
    <property type="protein sequence ID" value="ADC64586.1"/>
    <property type="molecule type" value="Genomic_DNA"/>
</dbReference>
<organism evidence="2 3">
    <name type="scientific">Ferroglobus placidus (strain DSM 10642 / AEDII12DO)</name>
    <dbReference type="NCBI Taxonomy" id="589924"/>
    <lineage>
        <taxon>Archaea</taxon>
        <taxon>Methanobacteriati</taxon>
        <taxon>Methanobacteriota</taxon>
        <taxon>Archaeoglobi</taxon>
        <taxon>Archaeoglobales</taxon>
        <taxon>Archaeoglobaceae</taxon>
        <taxon>Ferroglobus</taxon>
    </lineage>
</organism>
<accession>D3S2Q6</accession>
<feature type="transmembrane region" description="Helical" evidence="1">
    <location>
        <begin position="148"/>
        <end position="171"/>
    </location>
</feature>
<feature type="transmembrane region" description="Helical" evidence="1">
    <location>
        <begin position="125"/>
        <end position="142"/>
    </location>
</feature>
<sequence>MIAVVAAIIGGLLTGLKTPLLSPVIYLSKFKRDIFLILFFVYCLALGYELEITNVYDDNLITIFAVILPSILLLDAGLKGESRSLFGYILFVAISIGWFVREVFVIAVLLALLYHFSKDNPKRGVFAVLVSISLLIAGLVFGKSTLNLLGGSSTQVVFISAISILIVLLFWRKMA</sequence>
<reference evidence="3" key="1">
    <citation type="submission" date="2010-02" db="EMBL/GenBank/DDBJ databases">
        <title>Complete sequence of Ferroglobus placidus DSM 10642.</title>
        <authorList>
            <consortium name="US DOE Joint Genome Institute"/>
            <person name="Lucas S."/>
            <person name="Copeland A."/>
            <person name="Lapidus A."/>
            <person name="Cheng J.-F."/>
            <person name="Bruce D."/>
            <person name="Goodwin L."/>
            <person name="Pitluck S."/>
            <person name="Saunders E."/>
            <person name="Brettin T."/>
            <person name="Detter J.C."/>
            <person name="Han C."/>
            <person name="Tapia R."/>
            <person name="Larimer F."/>
            <person name="Land M."/>
            <person name="Hauser L."/>
            <person name="Kyrpides N."/>
            <person name="Ivanova N."/>
            <person name="Holmes D."/>
            <person name="Lovley D."/>
            <person name="Kyrpides N."/>
            <person name="Anderson I.J."/>
            <person name="Woyke T."/>
        </authorList>
    </citation>
    <scope>NUCLEOTIDE SEQUENCE [LARGE SCALE GENOMIC DNA]</scope>
    <source>
        <strain evidence="3">DSM 10642 / AEDII12DO</strain>
    </source>
</reference>
<dbReference type="PaxDb" id="589924-Ferp_0409"/>
<keyword evidence="1" id="KW-0812">Transmembrane</keyword>
<feature type="transmembrane region" description="Helical" evidence="1">
    <location>
        <begin position="85"/>
        <end position="113"/>
    </location>
</feature>
<protein>
    <submittedName>
        <fullName evidence="2">Uncharacterized protein</fullName>
    </submittedName>
</protein>
<evidence type="ECO:0000256" key="1">
    <source>
        <dbReference type="SAM" id="Phobius"/>
    </source>
</evidence>
<dbReference type="KEGG" id="fpl:Ferp_0409"/>
<dbReference type="GeneID" id="8777907"/>
<keyword evidence="1" id="KW-1133">Transmembrane helix</keyword>
<dbReference type="RefSeq" id="WP_012964933.1">
    <property type="nucleotide sequence ID" value="NC_013849.1"/>
</dbReference>
<gene>
    <name evidence="2" type="ordered locus">Ferp_0409</name>
</gene>
<dbReference type="eggNOG" id="arCOG11170">
    <property type="taxonomic scope" value="Archaea"/>
</dbReference>
<evidence type="ECO:0000313" key="3">
    <source>
        <dbReference type="Proteomes" id="UP000002613"/>
    </source>
</evidence>